<evidence type="ECO:0000256" key="3">
    <source>
        <dbReference type="ARBA" id="ARBA00022835"/>
    </source>
</evidence>
<dbReference type="GO" id="GO:0071038">
    <property type="term" value="P:TRAMP-dependent tRNA surveillance pathway"/>
    <property type="evidence" value="ECO:0007669"/>
    <property type="project" value="TreeGrafter"/>
</dbReference>
<sequence>MAASESRVARAHVARLEHVSGTGSYAGPGTLLLGKRRYEGGSEEPHDLVLPGNDLFADGTYVRGHGTHVRNGRLVSSQAGTVLTVNRLVTVRPFRSRYVPEVGDVVVGRVLQVAGKRWLVDINAVQEASLLLSAITLPLGEQRKRTYEDELNMRAFFAEGDPISAEVQEIRSDASIALHTRSNKFGALRNGVLLQVSPSLIARAKKHYVRLSLGVSAILGTNGYIWLSPHDLETAQNEDKTKKAGSRSDAPLSEERYITPLSVGPEAHLRVARARNAILLLNARSIPIDPVSISLVCEECARQGVDVKDMTRREVASRIADTVQTQLSAASHLAERPLRA</sequence>
<dbReference type="InterPro" id="IPR003029">
    <property type="entry name" value="S1_domain"/>
</dbReference>
<dbReference type="InterPro" id="IPR012340">
    <property type="entry name" value="NA-bd_OB-fold"/>
</dbReference>
<proteinExistence type="inferred from homology"/>
<dbReference type="OrthoDB" id="1650at2759"/>
<dbReference type="GO" id="GO:0034475">
    <property type="term" value="P:U4 snRNA 3'-end processing"/>
    <property type="evidence" value="ECO:0007669"/>
    <property type="project" value="TreeGrafter"/>
</dbReference>
<dbReference type="Gene3D" id="2.40.50.100">
    <property type="match status" value="1"/>
</dbReference>
<dbReference type="SUPFAM" id="SSF50249">
    <property type="entry name" value="Nucleic acid-binding proteins"/>
    <property type="match status" value="1"/>
</dbReference>
<dbReference type="InterPro" id="IPR026699">
    <property type="entry name" value="Exosome_RNA_bind1/RRP40/RRP4"/>
</dbReference>
<dbReference type="AlphaFoldDB" id="A0A5J4YW04"/>
<dbReference type="InterPro" id="IPR004088">
    <property type="entry name" value="KH_dom_type_1"/>
</dbReference>
<evidence type="ECO:0000256" key="2">
    <source>
        <dbReference type="ARBA" id="ARBA00009155"/>
    </source>
</evidence>
<reference evidence="7" key="1">
    <citation type="journal article" date="2019" name="Nat. Commun.">
        <title>Expansion of phycobilisome linker gene families in mesophilic red algae.</title>
        <authorList>
            <person name="Lee J."/>
            <person name="Kim D."/>
            <person name="Bhattacharya D."/>
            <person name="Yoon H.S."/>
        </authorList>
    </citation>
    <scope>NUCLEOTIDE SEQUENCE [LARGE SCALE GENOMIC DNA]</scope>
    <source>
        <strain evidence="7">CCMP 1328</strain>
    </source>
</reference>
<protein>
    <submittedName>
        <fullName evidence="6">Exosome complex component rrp4</fullName>
    </submittedName>
</protein>
<comment type="subcellular location">
    <subcellularLocation>
        <location evidence="1">Nucleus</location>
    </subcellularLocation>
</comment>
<comment type="similarity">
    <text evidence="2">Belongs to the RRP4 family.</text>
</comment>
<dbReference type="GO" id="GO:0003723">
    <property type="term" value="F:RNA binding"/>
    <property type="evidence" value="ECO:0007669"/>
    <property type="project" value="UniProtKB-KW"/>
</dbReference>
<dbReference type="InterPro" id="IPR036612">
    <property type="entry name" value="KH_dom_type_1_sf"/>
</dbReference>
<dbReference type="Pfam" id="PF14382">
    <property type="entry name" value="ECR1_N"/>
    <property type="match status" value="1"/>
</dbReference>
<dbReference type="InterPro" id="IPR048565">
    <property type="entry name" value="S1_RRP4"/>
</dbReference>
<dbReference type="EMBL" id="VRMN01000004">
    <property type="protein sequence ID" value="KAA8494894.1"/>
    <property type="molecule type" value="Genomic_DNA"/>
</dbReference>
<dbReference type="Pfam" id="PF21266">
    <property type="entry name" value="S1_RRP4"/>
    <property type="match status" value="1"/>
</dbReference>
<dbReference type="CDD" id="cd22525">
    <property type="entry name" value="KH-I_Rrp4_eukar"/>
    <property type="match status" value="1"/>
</dbReference>
<comment type="caution">
    <text evidence="6">The sequence shown here is derived from an EMBL/GenBank/DDBJ whole genome shotgun (WGS) entry which is preliminary data.</text>
</comment>
<dbReference type="GO" id="GO:0000176">
    <property type="term" value="C:nuclear exosome (RNase complex)"/>
    <property type="evidence" value="ECO:0007669"/>
    <property type="project" value="TreeGrafter"/>
</dbReference>
<dbReference type="GO" id="GO:0000467">
    <property type="term" value="P:exonucleolytic trimming to generate mature 3'-end of 5.8S rRNA from tricistronic rRNA transcript (SSU-rRNA, 5.8S rRNA, LSU-rRNA)"/>
    <property type="evidence" value="ECO:0007669"/>
    <property type="project" value="TreeGrafter"/>
</dbReference>
<dbReference type="Gene3D" id="2.40.50.140">
    <property type="entry name" value="Nucleic acid-binding proteins"/>
    <property type="match status" value="1"/>
</dbReference>
<dbReference type="CDD" id="cd05789">
    <property type="entry name" value="S1_Rrp4"/>
    <property type="match status" value="1"/>
</dbReference>
<dbReference type="Pfam" id="PF15985">
    <property type="entry name" value="KH_6"/>
    <property type="match status" value="1"/>
</dbReference>
<evidence type="ECO:0000313" key="6">
    <source>
        <dbReference type="EMBL" id="KAA8494894.1"/>
    </source>
</evidence>
<keyword evidence="4" id="KW-0694">RNA-binding</keyword>
<gene>
    <name evidence="6" type="ORF">FVE85_3135</name>
</gene>
<evidence type="ECO:0000259" key="5">
    <source>
        <dbReference type="SMART" id="SM00316"/>
    </source>
</evidence>
<dbReference type="SUPFAM" id="SSF54791">
    <property type="entry name" value="Eukaryotic type KH-domain (KH-domain type I)"/>
    <property type="match status" value="1"/>
</dbReference>
<evidence type="ECO:0000313" key="7">
    <source>
        <dbReference type="Proteomes" id="UP000324585"/>
    </source>
</evidence>
<keyword evidence="7" id="KW-1185">Reference proteome</keyword>
<dbReference type="PANTHER" id="PTHR21321">
    <property type="entry name" value="PNAS-3 RELATED"/>
    <property type="match status" value="1"/>
</dbReference>
<dbReference type="GO" id="GO:0071035">
    <property type="term" value="P:nuclear polyadenylation-dependent rRNA catabolic process"/>
    <property type="evidence" value="ECO:0007669"/>
    <property type="project" value="TreeGrafter"/>
</dbReference>
<keyword evidence="3" id="KW-0271">Exosome</keyword>
<dbReference type="SUPFAM" id="SSF110324">
    <property type="entry name" value="Ribosomal L27 protein-like"/>
    <property type="match status" value="1"/>
</dbReference>
<dbReference type="GO" id="GO:0071034">
    <property type="term" value="P:CUT catabolic process"/>
    <property type="evidence" value="ECO:0007669"/>
    <property type="project" value="TreeGrafter"/>
</dbReference>
<dbReference type="SMART" id="SM00316">
    <property type="entry name" value="S1"/>
    <property type="match status" value="1"/>
</dbReference>
<accession>A0A5J4YW04</accession>
<feature type="domain" description="S1 motif" evidence="5">
    <location>
        <begin position="101"/>
        <end position="181"/>
    </location>
</feature>
<name>A0A5J4YW04_PORPP</name>
<dbReference type="PANTHER" id="PTHR21321:SF4">
    <property type="entry name" value="EXOSOME COMPLEX COMPONENT RRP4"/>
    <property type="match status" value="1"/>
</dbReference>
<dbReference type="OMA" id="KEDDLIC"/>
<evidence type="ECO:0000256" key="1">
    <source>
        <dbReference type="ARBA" id="ARBA00004123"/>
    </source>
</evidence>
<organism evidence="6 7">
    <name type="scientific">Porphyridium purpureum</name>
    <name type="common">Red alga</name>
    <name type="synonym">Porphyridium cruentum</name>
    <dbReference type="NCBI Taxonomy" id="35688"/>
    <lineage>
        <taxon>Eukaryota</taxon>
        <taxon>Rhodophyta</taxon>
        <taxon>Bangiophyceae</taxon>
        <taxon>Porphyridiales</taxon>
        <taxon>Porphyridiaceae</taxon>
        <taxon>Porphyridium</taxon>
    </lineage>
</organism>
<evidence type="ECO:0000256" key="4">
    <source>
        <dbReference type="ARBA" id="ARBA00022884"/>
    </source>
</evidence>
<dbReference type="InterPro" id="IPR025721">
    <property type="entry name" value="Exosome_cplx_N_dom"/>
</dbReference>
<dbReference type="GO" id="GO:0000177">
    <property type="term" value="C:cytoplasmic exosome (RNase complex)"/>
    <property type="evidence" value="ECO:0007669"/>
    <property type="project" value="TreeGrafter"/>
</dbReference>
<dbReference type="GO" id="GO:0071051">
    <property type="term" value="P:poly(A)-dependent snoRNA 3'-end processing"/>
    <property type="evidence" value="ECO:0007669"/>
    <property type="project" value="TreeGrafter"/>
</dbReference>
<dbReference type="Proteomes" id="UP000324585">
    <property type="component" value="Unassembled WGS sequence"/>
</dbReference>